<evidence type="ECO:0008006" key="3">
    <source>
        <dbReference type="Google" id="ProtNLM"/>
    </source>
</evidence>
<dbReference type="OMA" id="MWKARER"/>
<gene>
    <name evidence="1" type="ORF">TRAPUB_6331</name>
</gene>
<dbReference type="Proteomes" id="UP000184267">
    <property type="component" value="Unassembled WGS sequence"/>
</dbReference>
<dbReference type="EMBL" id="MNAD01001635">
    <property type="protein sequence ID" value="OJT03103.1"/>
    <property type="molecule type" value="Genomic_DNA"/>
</dbReference>
<dbReference type="OrthoDB" id="3238099at2759"/>
<dbReference type="SUPFAM" id="SSF52047">
    <property type="entry name" value="RNI-like"/>
    <property type="match status" value="1"/>
</dbReference>
<accession>A0A1M2V696</accession>
<evidence type="ECO:0000313" key="1">
    <source>
        <dbReference type="EMBL" id="OJT03103.1"/>
    </source>
</evidence>
<reference evidence="1 2" key="1">
    <citation type="submission" date="2016-10" db="EMBL/GenBank/DDBJ databases">
        <title>Genome sequence of the basidiomycete white-rot fungus Trametes pubescens.</title>
        <authorList>
            <person name="Makela M.R."/>
            <person name="Granchi Z."/>
            <person name="Peng M."/>
            <person name="De Vries R.P."/>
            <person name="Grigoriev I."/>
            <person name="Riley R."/>
            <person name="Hilden K."/>
        </authorList>
    </citation>
    <scope>NUCLEOTIDE SEQUENCE [LARGE SCALE GENOMIC DNA]</scope>
    <source>
        <strain evidence="1 2">FBCC735</strain>
    </source>
</reference>
<dbReference type="InterPro" id="IPR032675">
    <property type="entry name" value="LRR_dom_sf"/>
</dbReference>
<comment type="caution">
    <text evidence="1">The sequence shown here is derived from an EMBL/GenBank/DDBJ whole genome shotgun (WGS) entry which is preliminary data.</text>
</comment>
<dbReference type="Gene3D" id="3.80.10.10">
    <property type="entry name" value="Ribonuclease Inhibitor"/>
    <property type="match status" value="1"/>
</dbReference>
<name>A0A1M2V696_TRAPU</name>
<dbReference type="AlphaFoldDB" id="A0A1M2V696"/>
<sequence length="501" mass="56849">MSQHIPISCNYSSLPPEIWGLVIEYLPRTDQRSCLSVSAAFRGLTHPLIFSRISIHYGMWKARERDVGFSFEDLRLMERRSISNAELLQHVTRDAHFARSVRTISVHAHDAMKWCNADDIQHLIAALESIPRLQSFQWYGSRPPLPSSVLDVITKNCGSTLTELSICGILDSDEDASRYLGQFSNLRTLSVAGDRRHLPIYTRSEYELRIKTCVQHSPHTLLRLSVWQDAVWDTPLRVLSGLQELSMYNPCSLDRLDIIFAQCPRLRSLNLTITSPTCVPQALAVLEAAPSNALPHLTSFKFVCTDDSGVINLGPFFAFLGNRPAMRRLDLRFNELFRGMVDYTRFLDIFAGLPQLEVVGLTLAGSYFSREHLRLLDARLPRGLSALLLTWAFIPVDDDVMVRDWIAMLERRPSLGYIHVHDYVDSLDLRDAFLQARLPALELVGYGAHMASIEHGDQATNESVYGPRWKEETVGFGTAEDFGCGDWAWLLQYHDWDELVA</sequence>
<proteinExistence type="predicted"/>
<keyword evidence="2" id="KW-1185">Reference proteome</keyword>
<protein>
    <recommendedName>
        <fullName evidence="3">F-box domain-containing protein</fullName>
    </recommendedName>
</protein>
<organism evidence="1 2">
    <name type="scientific">Trametes pubescens</name>
    <name type="common">White-rot fungus</name>
    <dbReference type="NCBI Taxonomy" id="154538"/>
    <lineage>
        <taxon>Eukaryota</taxon>
        <taxon>Fungi</taxon>
        <taxon>Dikarya</taxon>
        <taxon>Basidiomycota</taxon>
        <taxon>Agaricomycotina</taxon>
        <taxon>Agaricomycetes</taxon>
        <taxon>Polyporales</taxon>
        <taxon>Polyporaceae</taxon>
        <taxon>Trametes</taxon>
    </lineage>
</organism>
<evidence type="ECO:0000313" key="2">
    <source>
        <dbReference type="Proteomes" id="UP000184267"/>
    </source>
</evidence>